<protein>
    <recommendedName>
        <fullName evidence="5 6">N5-carboxyaminoimidazole ribonucleotide synthase</fullName>
        <shortName evidence="5 6">N5-CAIR synthase</shortName>
        <ecNumber evidence="5 6">6.3.4.18</ecNumber>
    </recommendedName>
    <alternativeName>
        <fullName evidence="5 6">5-(carboxyamino)imidazole ribonucleotide synthetase</fullName>
    </alternativeName>
</protein>
<comment type="function">
    <text evidence="6">Catalyzes the ATP-dependent conversion of 5-aminoimidazole ribonucleotide (AIR) and HCO(3)- to N5-carboxyaminoimidazole ribonucleotide (N5-CAIR).</text>
</comment>
<dbReference type="NCBIfam" id="TIGR01161">
    <property type="entry name" value="purK"/>
    <property type="match status" value="1"/>
</dbReference>
<feature type="binding site" evidence="5">
    <location>
        <begin position="153"/>
        <end position="159"/>
    </location>
    <ligand>
        <name>ATP</name>
        <dbReference type="ChEBI" id="CHEBI:30616"/>
    </ligand>
</feature>
<dbReference type="EC" id="6.3.4.18" evidence="5 6"/>
<dbReference type="Pfam" id="PF17769">
    <property type="entry name" value="PurK_C"/>
    <property type="match status" value="1"/>
</dbReference>
<keyword evidence="1 5" id="KW-0436">Ligase</keyword>
<dbReference type="InterPro" id="IPR016185">
    <property type="entry name" value="PreATP-grasp_dom_sf"/>
</dbReference>
<feature type="binding site" evidence="5">
    <location>
        <position position="108"/>
    </location>
    <ligand>
        <name>ATP</name>
        <dbReference type="ChEBI" id="CHEBI:30616"/>
    </ligand>
</feature>
<dbReference type="AlphaFoldDB" id="A0A0M2P0C8"/>
<dbReference type="NCBIfam" id="NF004679">
    <property type="entry name" value="PRK06019.1-5"/>
    <property type="match status" value="1"/>
</dbReference>
<feature type="binding site" evidence="5">
    <location>
        <position position="148"/>
    </location>
    <ligand>
        <name>ATP</name>
        <dbReference type="ChEBI" id="CHEBI:30616"/>
    </ligand>
</feature>
<dbReference type="SUPFAM" id="SSF51246">
    <property type="entry name" value="Rudiment single hybrid motif"/>
    <property type="match status" value="1"/>
</dbReference>
<feature type="domain" description="ATP-grasp" evidence="7">
    <location>
        <begin position="112"/>
        <end position="298"/>
    </location>
</feature>
<name>A0A0M2P0C8_STACC</name>
<accession>A0A0M2P0C8</accession>
<evidence type="ECO:0000256" key="3">
    <source>
        <dbReference type="ARBA" id="ARBA00022755"/>
    </source>
</evidence>
<dbReference type="InterPro" id="IPR054350">
    <property type="entry name" value="PurT/PurK_preATP-grasp"/>
</dbReference>
<dbReference type="HAMAP" id="MF_01928">
    <property type="entry name" value="PurK"/>
    <property type="match status" value="1"/>
</dbReference>
<dbReference type="SUPFAM" id="SSF56059">
    <property type="entry name" value="Glutathione synthetase ATP-binding domain-like"/>
    <property type="match status" value="1"/>
</dbReference>
<comment type="pathway">
    <text evidence="5 6">Purine metabolism; IMP biosynthesis via de novo pathway; 5-amino-1-(5-phospho-D-ribosyl)imidazole-4-carboxylate from 5-amino-1-(5-phospho-D-ribosyl)imidazole (N5-CAIR route): step 1/2.</text>
</comment>
<dbReference type="GO" id="GO:0034028">
    <property type="term" value="F:5-(carboxyamino)imidazole ribonucleotide synthase activity"/>
    <property type="evidence" value="ECO:0007669"/>
    <property type="project" value="UniProtKB-UniRule"/>
</dbReference>
<dbReference type="GO" id="GO:0046872">
    <property type="term" value="F:metal ion binding"/>
    <property type="evidence" value="ECO:0007669"/>
    <property type="project" value="InterPro"/>
</dbReference>
<comment type="catalytic activity">
    <reaction evidence="5 6">
        <text>5-amino-1-(5-phospho-beta-D-ribosyl)imidazole + hydrogencarbonate + ATP = 5-carboxyamino-1-(5-phospho-D-ribosyl)imidazole + ADP + phosphate + 2 H(+)</text>
        <dbReference type="Rhea" id="RHEA:19317"/>
        <dbReference type="ChEBI" id="CHEBI:15378"/>
        <dbReference type="ChEBI" id="CHEBI:17544"/>
        <dbReference type="ChEBI" id="CHEBI:30616"/>
        <dbReference type="ChEBI" id="CHEBI:43474"/>
        <dbReference type="ChEBI" id="CHEBI:58730"/>
        <dbReference type="ChEBI" id="CHEBI:137981"/>
        <dbReference type="ChEBI" id="CHEBI:456216"/>
        <dbReference type="EC" id="6.3.4.18"/>
    </reaction>
</comment>
<sequence length="377" mass="42847">MNFNKLSFGSTIGIIGGGQLGKMMAQSAQKMGFKIIVLDPDENCPCQHVAHQFINANYDDEQSLVQLGELSDVITYEFENISENQLQTLVSQYNIPQGYQAIQLLQDRLIEKQTLQKAGTQVAPFVKLSDTDSLSQAVENIGFPFMVKTRFGGYDGKGQALITNEADLDNAKTLINKQECVAEKFLELQKEVSLTVTIGNDNQITYFPLQENEHQNQILFKTVVPARVEPQIEQMARKEVEKIIKHIHFVGTFTVEFFIDTSNQLYVNEIAPRPHNSGHYSIEACDYSQFDTHILAVTGHRLPEKIELLKPSVMMNLLGRDLDLLEHKFDAHPEWHVHIYGKISRKPDRKMGHLTMLTNHVEQTEQTLLNHFEGRHG</sequence>
<dbReference type="SUPFAM" id="SSF52440">
    <property type="entry name" value="PreATP-grasp domain"/>
    <property type="match status" value="1"/>
</dbReference>
<keyword evidence="3 5" id="KW-0658">Purine biosynthesis</keyword>
<dbReference type="GeneID" id="58097918"/>
<dbReference type="Gene3D" id="3.40.50.20">
    <property type="match status" value="1"/>
</dbReference>
<evidence type="ECO:0000256" key="1">
    <source>
        <dbReference type="ARBA" id="ARBA00022598"/>
    </source>
</evidence>
<dbReference type="Gene3D" id="3.30.470.20">
    <property type="entry name" value="ATP-grasp fold, B domain"/>
    <property type="match status" value="1"/>
</dbReference>
<dbReference type="Gene3D" id="3.30.1490.20">
    <property type="entry name" value="ATP-grasp fold, A domain"/>
    <property type="match status" value="1"/>
</dbReference>
<evidence type="ECO:0000313" key="8">
    <source>
        <dbReference type="EMBL" id="KKI63363.1"/>
    </source>
</evidence>
<dbReference type="InterPro" id="IPR013815">
    <property type="entry name" value="ATP_grasp_subdomain_1"/>
</dbReference>
<feature type="binding site" evidence="5">
    <location>
        <begin position="268"/>
        <end position="269"/>
    </location>
    <ligand>
        <name>ATP</name>
        <dbReference type="ChEBI" id="CHEBI:30616"/>
    </ligand>
</feature>
<dbReference type="InterPro" id="IPR005875">
    <property type="entry name" value="PurK"/>
</dbReference>
<dbReference type="GO" id="GO:0005829">
    <property type="term" value="C:cytosol"/>
    <property type="evidence" value="ECO:0007669"/>
    <property type="project" value="TreeGrafter"/>
</dbReference>
<evidence type="ECO:0000259" key="7">
    <source>
        <dbReference type="PROSITE" id="PS50975"/>
    </source>
</evidence>
<comment type="function">
    <text evidence="5">Catalyzes the ATP-dependent conversion of 5-aminoimidazole ribonucleotide (AIR) and HCO(3)(-) to N5-carboxyaminoimidazole ribonucleotide (N5-CAIR).</text>
</comment>
<dbReference type="RefSeq" id="WP_019468143.1">
    <property type="nucleotide sequence ID" value="NZ_BKAS01000003.1"/>
</dbReference>
<organism evidence="8 9">
    <name type="scientific">Staphylococcus cohnii subsp. cohnii</name>
    <dbReference type="NCBI Taxonomy" id="74704"/>
    <lineage>
        <taxon>Bacteria</taxon>
        <taxon>Bacillati</taxon>
        <taxon>Bacillota</taxon>
        <taxon>Bacilli</taxon>
        <taxon>Bacillales</taxon>
        <taxon>Staphylococcaceae</taxon>
        <taxon>Staphylococcus</taxon>
        <taxon>Staphylococcus cohnii species complex</taxon>
    </lineage>
</organism>
<dbReference type="InterPro" id="IPR040686">
    <property type="entry name" value="PurK_C"/>
</dbReference>
<feature type="binding site" evidence="5">
    <location>
        <position position="191"/>
    </location>
    <ligand>
        <name>ATP</name>
        <dbReference type="ChEBI" id="CHEBI:30616"/>
    </ligand>
</feature>
<evidence type="ECO:0000256" key="5">
    <source>
        <dbReference type="HAMAP-Rule" id="MF_01928"/>
    </source>
</evidence>
<evidence type="ECO:0000256" key="6">
    <source>
        <dbReference type="RuleBase" id="RU361200"/>
    </source>
</evidence>
<dbReference type="PANTHER" id="PTHR11609">
    <property type="entry name" value="PURINE BIOSYNTHESIS PROTEIN 6/7, PUR6/7"/>
    <property type="match status" value="1"/>
</dbReference>
<keyword evidence="2 5" id="KW-0547">Nucleotide-binding</keyword>
<gene>
    <name evidence="5 6" type="primary">purK</name>
    <name evidence="8" type="ORF">UF66_0912</name>
</gene>
<dbReference type="NCBIfam" id="NF004675">
    <property type="entry name" value="PRK06019.1-1"/>
    <property type="match status" value="1"/>
</dbReference>
<dbReference type="GO" id="GO:0005524">
    <property type="term" value="F:ATP binding"/>
    <property type="evidence" value="ECO:0007669"/>
    <property type="project" value="UniProtKB-UniRule"/>
</dbReference>
<comment type="caution">
    <text evidence="8">The sequence shown here is derived from an EMBL/GenBank/DDBJ whole genome shotgun (WGS) entry which is preliminary data.</text>
</comment>
<keyword evidence="4 5" id="KW-0067">ATP-binding</keyword>
<dbReference type="Proteomes" id="UP000034455">
    <property type="component" value="Unassembled WGS sequence"/>
</dbReference>
<dbReference type="Pfam" id="PF22660">
    <property type="entry name" value="RS_preATP-grasp-like"/>
    <property type="match status" value="1"/>
</dbReference>
<evidence type="ECO:0000256" key="2">
    <source>
        <dbReference type="ARBA" id="ARBA00022741"/>
    </source>
</evidence>
<dbReference type="PATRIC" id="fig|74704.6.peg.934"/>
<reference evidence="8 9" key="1">
    <citation type="submission" date="2015-03" db="EMBL/GenBank/DDBJ databases">
        <title>Genome Assembly of Staphylococcus cohnii subsp. cohnii strain G22B2.</title>
        <authorList>
            <person name="Nair G."/>
            <person name="Kaur G."/>
            <person name="Khatri I."/>
            <person name="Singh N.K."/>
            <person name="Sathyabama S."/>
            <person name="Maurya S.K."/>
            <person name="Subramanian S."/>
            <person name="Agrewala J.N."/>
            <person name="Mayilraj S."/>
        </authorList>
    </citation>
    <scope>NUCLEOTIDE SEQUENCE [LARGE SCALE GENOMIC DNA]</scope>
    <source>
        <strain evidence="8 9">G22B2</strain>
    </source>
</reference>
<dbReference type="InterPro" id="IPR011054">
    <property type="entry name" value="Rudment_hybrid_motif"/>
</dbReference>
<feature type="binding site" evidence="5">
    <location>
        <position position="214"/>
    </location>
    <ligand>
        <name>ATP</name>
        <dbReference type="ChEBI" id="CHEBI:30616"/>
    </ligand>
</feature>
<dbReference type="FunFam" id="3.30.1490.20:FF:000015">
    <property type="entry name" value="N5-carboxyaminoimidazole ribonucleotide synthase"/>
    <property type="match status" value="1"/>
</dbReference>
<dbReference type="InterPro" id="IPR011761">
    <property type="entry name" value="ATP-grasp"/>
</dbReference>
<dbReference type="PROSITE" id="PS50975">
    <property type="entry name" value="ATP_GRASP"/>
    <property type="match status" value="1"/>
</dbReference>
<dbReference type="InterPro" id="IPR003135">
    <property type="entry name" value="ATP-grasp_carboxylate-amine"/>
</dbReference>
<dbReference type="GO" id="GO:0006189">
    <property type="term" value="P:'de novo' IMP biosynthetic process"/>
    <property type="evidence" value="ECO:0007669"/>
    <property type="project" value="UniProtKB-UniRule"/>
</dbReference>
<evidence type="ECO:0000313" key="9">
    <source>
        <dbReference type="Proteomes" id="UP000034455"/>
    </source>
</evidence>
<evidence type="ECO:0000256" key="4">
    <source>
        <dbReference type="ARBA" id="ARBA00022840"/>
    </source>
</evidence>
<dbReference type="EMBL" id="LAKJ01000016">
    <property type="protein sequence ID" value="KKI63363.1"/>
    <property type="molecule type" value="Genomic_DNA"/>
</dbReference>
<dbReference type="UniPathway" id="UPA00074">
    <property type="reaction ID" value="UER00942"/>
</dbReference>
<dbReference type="PANTHER" id="PTHR11609:SF5">
    <property type="entry name" value="PHOSPHORIBOSYLAMINOIMIDAZOLE CARBOXYLASE"/>
    <property type="match status" value="1"/>
</dbReference>
<proteinExistence type="inferred from homology"/>
<dbReference type="Pfam" id="PF02222">
    <property type="entry name" value="ATP-grasp"/>
    <property type="match status" value="1"/>
</dbReference>
<dbReference type="GO" id="GO:0004638">
    <property type="term" value="F:phosphoribosylaminoimidazole carboxylase activity"/>
    <property type="evidence" value="ECO:0007669"/>
    <property type="project" value="InterPro"/>
</dbReference>
<comment type="similarity">
    <text evidence="5 6">Belongs to the PurK/PurT family.</text>
</comment>
<comment type="subunit">
    <text evidence="5 6">Homodimer.</text>
</comment>
<feature type="binding site" evidence="5">
    <location>
        <begin position="183"/>
        <end position="186"/>
    </location>
    <ligand>
        <name>ATP</name>
        <dbReference type="ChEBI" id="CHEBI:30616"/>
    </ligand>
</feature>